<organism evidence="2 3">
    <name type="scientific">Brachybacterium phenoliresistens</name>
    <dbReference type="NCBI Taxonomy" id="396014"/>
    <lineage>
        <taxon>Bacteria</taxon>
        <taxon>Bacillati</taxon>
        <taxon>Actinomycetota</taxon>
        <taxon>Actinomycetes</taxon>
        <taxon>Micrococcales</taxon>
        <taxon>Dermabacteraceae</taxon>
        <taxon>Brachybacterium</taxon>
    </lineage>
</organism>
<feature type="domain" description="NAD-dependent epimerase/dehydratase" evidence="1">
    <location>
        <begin position="3"/>
        <end position="67"/>
    </location>
</feature>
<evidence type="ECO:0000313" key="3">
    <source>
        <dbReference type="Proteomes" id="UP000023067"/>
    </source>
</evidence>
<evidence type="ECO:0000313" key="2">
    <source>
        <dbReference type="EMBL" id="EWS81707.1"/>
    </source>
</evidence>
<dbReference type="RefSeq" id="WP_038371779.1">
    <property type="nucleotide sequence ID" value="NZ_BAAAOW010000009.1"/>
</dbReference>
<dbReference type="OrthoDB" id="1910498at2"/>
<dbReference type="HOGENOM" id="CLU_065081_1_0_11"/>
<dbReference type="Proteomes" id="UP000023067">
    <property type="component" value="Unassembled WGS sequence"/>
</dbReference>
<name>Z9JVA7_9MICO</name>
<dbReference type="Pfam" id="PF01370">
    <property type="entry name" value="Epimerase"/>
    <property type="match status" value="1"/>
</dbReference>
<dbReference type="PATRIC" id="fig|396014.3.peg.1589"/>
<gene>
    <name evidence="2" type="ORF">BF93_16220</name>
</gene>
<dbReference type="EMBL" id="JDYK01000006">
    <property type="protein sequence ID" value="EWS81707.1"/>
    <property type="molecule type" value="Genomic_DNA"/>
</dbReference>
<evidence type="ECO:0000259" key="1">
    <source>
        <dbReference type="Pfam" id="PF01370"/>
    </source>
</evidence>
<accession>Z9JVA7</accession>
<dbReference type="SUPFAM" id="SSF51735">
    <property type="entry name" value="NAD(P)-binding Rossmann-fold domains"/>
    <property type="match status" value="1"/>
</dbReference>
<dbReference type="STRING" id="396014.BF93_16220"/>
<dbReference type="AlphaFoldDB" id="Z9JVA7"/>
<dbReference type="Gene3D" id="3.40.50.720">
    <property type="entry name" value="NAD(P)-binding Rossmann-like Domain"/>
    <property type="match status" value="1"/>
</dbReference>
<keyword evidence="3" id="KW-1185">Reference proteome</keyword>
<reference evidence="2 3" key="1">
    <citation type="submission" date="2014-02" db="EMBL/GenBank/DDBJ databases">
        <title>Genome sequence of Brachybacterium phenoliresistens strain W13A50.</title>
        <authorList>
            <person name="Wang X."/>
        </authorList>
    </citation>
    <scope>NUCLEOTIDE SEQUENCE [LARGE SCALE GENOMIC DNA]</scope>
    <source>
        <strain evidence="2 3">W13A50</strain>
    </source>
</reference>
<sequence length="301" mass="31333">MRALVLGARGAVGQVVRRELTRQGHTVTGASRHADADAVVDLRGDLAALSRLSRSHDVVVNAAGIERAELAAAVGGTPLVEISATGAYLEELRTAASGAVVLGAGLVPGLSTVLVSSLEPRPGDDVDVLLMLGSGEAHGPAAVAWTASLVGADVHRPPEGRPVRNLRSSTRAVGRDGRSRHYLRADFPDHVLLRAQRGIDVRSYLALSSPALTAALGAVGRIPRLRGLLRAVPHAGSDRWHVLVRNRRTGATLQVDGVGQSEATGRLTALAAQHAATSPRRGSMTMADLIDLEEAQAALGR</sequence>
<dbReference type="InterPro" id="IPR001509">
    <property type="entry name" value="Epimerase_deHydtase"/>
</dbReference>
<dbReference type="InterPro" id="IPR036291">
    <property type="entry name" value="NAD(P)-bd_dom_sf"/>
</dbReference>
<comment type="caution">
    <text evidence="2">The sequence shown here is derived from an EMBL/GenBank/DDBJ whole genome shotgun (WGS) entry which is preliminary data.</text>
</comment>
<dbReference type="eggNOG" id="COG1748">
    <property type="taxonomic scope" value="Bacteria"/>
</dbReference>
<protein>
    <submittedName>
        <fullName evidence="2">Saccharopine dehydrogenase</fullName>
    </submittedName>
</protein>
<proteinExistence type="predicted"/>